<dbReference type="PANTHER" id="PTHR30055">
    <property type="entry name" value="HTH-TYPE TRANSCRIPTIONAL REGULATOR RUTR"/>
    <property type="match status" value="1"/>
</dbReference>
<dbReference type="InterPro" id="IPR023772">
    <property type="entry name" value="DNA-bd_HTH_TetR-type_CS"/>
</dbReference>
<dbReference type="RefSeq" id="WP_131169361.1">
    <property type="nucleotide sequence ID" value="NZ_SDMQ01000013.1"/>
</dbReference>
<gene>
    <name evidence="6" type="ORF">ET989_12180</name>
</gene>
<name>A0A4V2JS99_9ACTN</name>
<dbReference type="AlphaFoldDB" id="A0A4V2JS99"/>
<dbReference type="PROSITE" id="PS50977">
    <property type="entry name" value="HTH_TETR_2"/>
    <property type="match status" value="1"/>
</dbReference>
<dbReference type="InterPro" id="IPR001647">
    <property type="entry name" value="HTH_TetR"/>
</dbReference>
<dbReference type="GO" id="GO:0000976">
    <property type="term" value="F:transcription cis-regulatory region binding"/>
    <property type="evidence" value="ECO:0007669"/>
    <property type="project" value="TreeGrafter"/>
</dbReference>
<evidence type="ECO:0000313" key="7">
    <source>
        <dbReference type="Proteomes" id="UP000292373"/>
    </source>
</evidence>
<dbReference type="InterPro" id="IPR036271">
    <property type="entry name" value="Tet_transcr_reg_TetR-rel_C_sf"/>
</dbReference>
<dbReference type="GO" id="GO:0003700">
    <property type="term" value="F:DNA-binding transcription factor activity"/>
    <property type="evidence" value="ECO:0007669"/>
    <property type="project" value="TreeGrafter"/>
</dbReference>
<sequence length="189" mass="20164">MATKREDIVEATALLIKRQGVHAASISAIIAEANASAGSIYHHFANKNEIVLEVARAKLAEPLRAAVLTPVAGPLSPAQIFGAIVGVVRAGAVEPPLIVQLWAGSYVDPELREILHTQFEDARVAMYRHLEEWLVARGVPDPADRVDAIARVTLGQAMGFLAQSTLDPGFDQDAYVAEATALLDAVARP</sequence>
<keyword evidence="2 4" id="KW-0238">DNA-binding</keyword>
<dbReference type="SUPFAM" id="SSF48498">
    <property type="entry name" value="Tetracyclin repressor-like, C-terminal domain"/>
    <property type="match status" value="1"/>
</dbReference>
<dbReference type="PRINTS" id="PR00455">
    <property type="entry name" value="HTHTETR"/>
</dbReference>
<evidence type="ECO:0000256" key="3">
    <source>
        <dbReference type="ARBA" id="ARBA00023163"/>
    </source>
</evidence>
<dbReference type="PANTHER" id="PTHR30055:SF234">
    <property type="entry name" value="HTH-TYPE TRANSCRIPTIONAL REGULATOR BETI"/>
    <property type="match status" value="1"/>
</dbReference>
<keyword evidence="7" id="KW-1185">Reference proteome</keyword>
<proteinExistence type="predicted"/>
<evidence type="ECO:0000256" key="1">
    <source>
        <dbReference type="ARBA" id="ARBA00023015"/>
    </source>
</evidence>
<reference evidence="6 7" key="1">
    <citation type="submission" date="2019-01" db="EMBL/GenBank/DDBJ databases">
        <title>Lactibacter flavus gen. nov., sp. nov., a novel bacterium of the family Propionibacteriaceae isolated from raw milk and dairy products.</title>
        <authorList>
            <person name="Huptas C."/>
            <person name="Wenning M."/>
            <person name="Breitenwieser F."/>
            <person name="Doll E."/>
            <person name="Von Neubeck M."/>
            <person name="Busse H.-J."/>
            <person name="Scherer S."/>
        </authorList>
    </citation>
    <scope>NUCLEOTIDE SEQUENCE [LARGE SCALE GENOMIC DNA]</scope>
    <source>
        <strain evidence="6 7">KCTC 33808</strain>
    </source>
</reference>
<dbReference type="OrthoDB" id="4541465at2"/>
<keyword evidence="3" id="KW-0804">Transcription</keyword>
<accession>A0A4V2JS99</accession>
<dbReference type="EMBL" id="SDMQ01000013">
    <property type="protein sequence ID" value="TBT83225.1"/>
    <property type="molecule type" value="Genomic_DNA"/>
</dbReference>
<feature type="domain" description="HTH tetR-type" evidence="5">
    <location>
        <begin position="2"/>
        <end position="62"/>
    </location>
</feature>
<dbReference type="Proteomes" id="UP000292373">
    <property type="component" value="Unassembled WGS sequence"/>
</dbReference>
<dbReference type="InterPro" id="IPR009057">
    <property type="entry name" value="Homeodomain-like_sf"/>
</dbReference>
<keyword evidence="1" id="KW-0805">Transcription regulation</keyword>
<comment type="caution">
    <text evidence="6">The sequence shown here is derived from an EMBL/GenBank/DDBJ whole genome shotgun (WGS) entry which is preliminary data.</text>
</comment>
<dbReference type="SUPFAM" id="SSF46689">
    <property type="entry name" value="Homeodomain-like"/>
    <property type="match status" value="1"/>
</dbReference>
<evidence type="ECO:0000259" key="5">
    <source>
        <dbReference type="PROSITE" id="PS50977"/>
    </source>
</evidence>
<evidence type="ECO:0000256" key="2">
    <source>
        <dbReference type="ARBA" id="ARBA00023125"/>
    </source>
</evidence>
<feature type="DNA-binding region" description="H-T-H motif" evidence="4">
    <location>
        <begin position="25"/>
        <end position="44"/>
    </location>
</feature>
<dbReference type="PROSITE" id="PS01081">
    <property type="entry name" value="HTH_TETR_1"/>
    <property type="match status" value="1"/>
</dbReference>
<organism evidence="6 7">
    <name type="scientific">Propioniciclava sinopodophylli</name>
    <dbReference type="NCBI Taxonomy" id="1837344"/>
    <lineage>
        <taxon>Bacteria</taxon>
        <taxon>Bacillati</taxon>
        <taxon>Actinomycetota</taxon>
        <taxon>Actinomycetes</taxon>
        <taxon>Propionibacteriales</taxon>
        <taxon>Propionibacteriaceae</taxon>
        <taxon>Propioniciclava</taxon>
    </lineage>
</organism>
<protein>
    <submittedName>
        <fullName evidence="6">TetR family transcriptional regulator</fullName>
    </submittedName>
</protein>
<dbReference type="Pfam" id="PF00440">
    <property type="entry name" value="TetR_N"/>
    <property type="match status" value="1"/>
</dbReference>
<evidence type="ECO:0000313" key="6">
    <source>
        <dbReference type="EMBL" id="TBT83225.1"/>
    </source>
</evidence>
<dbReference type="Gene3D" id="1.10.357.10">
    <property type="entry name" value="Tetracycline Repressor, domain 2"/>
    <property type="match status" value="1"/>
</dbReference>
<evidence type="ECO:0000256" key="4">
    <source>
        <dbReference type="PROSITE-ProRule" id="PRU00335"/>
    </source>
</evidence>
<dbReference type="InterPro" id="IPR050109">
    <property type="entry name" value="HTH-type_TetR-like_transc_reg"/>
</dbReference>